<evidence type="ECO:0000256" key="4">
    <source>
        <dbReference type="ARBA" id="ARBA00022525"/>
    </source>
</evidence>
<feature type="domain" description="Subtilisin inhibitor" evidence="9">
    <location>
        <begin position="17"/>
        <end position="88"/>
    </location>
</feature>
<evidence type="ECO:0000259" key="9">
    <source>
        <dbReference type="Pfam" id="PF00720"/>
    </source>
</evidence>
<keyword evidence="5 8" id="KW-0646">Protease inhibitor</keyword>
<protein>
    <submittedName>
        <fullName evidence="10">SSI family serine proteinase inhibitor</fullName>
    </submittedName>
</protein>
<evidence type="ECO:0000256" key="6">
    <source>
        <dbReference type="ARBA" id="ARBA00022900"/>
    </source>
</evidence>
<proteinExistence type="inferred from homology"/>
<comment type="similarity">
    <text evidence="2 8">Belongs to the protease inhibitor I16 (SSI) family.</text>
</comment>
<dbReference type="InterPro" id="IPR020054">
    <property type="entry name" value="Prot_inh_SSI_I16_CS"/>
</dbReference>
<dbReference type="PROSITE" id="PS00999">
    <property type="entry name" value="SSI"/>
    <property type="match status" value="1"/>
</dbReference>
<organism evidence="10 11">
    <name type="scientific">Streptosporangium amethystogenes subsp. fukuiense</name>
    <dbReference type="NCBI Taxonomy" id="698418"/>
    <lineage>
        <taxon>Bacteria</taxon>
        <taxon>Bacillati</taxon>
        <taxon>Actinomycetota</taxon>
        <taxon>Actinomycetes</taxon>
        <taxon>Streptosporangiales</taxon>
        <taxon>Streptosporangiaceae</taxon>
        <taxon>Streptosporangium</taxon>
    </lineage>
</organism>
<dbReference type="InterPro" id="IPR036819">
    <property type="entry name" value="Subtilisin_inhibitor-like_sf"/>
</dbReference>
<keyword evidence="4" id="KW-0964">Secreted</keyword>
<comment type="subcellular location">
    <subcellularLocation>
        <location evidence="1">Secreted</location>
    </subcellularLocation>
</comment>
<reference evidence="11" key="1">
    <citation type="journal article" date="2019" name="Int. J. Syst. Evol. Microbiol.">
        <title>The Global Catalogue of Microorganisms (GCM) 10K type strain sequencing project: providing services to taxonomists for standard genome sequencing and annotation.</title>
        <authorList>
            <consortium name="The Broad Institute Genomics Platform"/>
            <consortium name="The Broad Institute Genome Sequencing Center for Infectious Disease"/>
            <person name="Wu L."/>
            <person name="Ma J."/>
        </authorList>
    </citation>
    <scope>NUCLEOTIDE SEQUENCE [LARGE SCALE GENOMIC DNA]</scope>
    <source>
        <strain evidence="11">JCM 10083</strain>
    </source>
</reference>
<accession>A0ABW2T3Q5</accession>
<dbReference type="Gene3D" id="3.30.350.10">
    <property type="entry name" value="Subtilisin inhibitor-like"/>
    <property type="match status" value="1"/>
</dbReference>
<keyword evidence="7" id="KW-1015">Disulfide bond</keyword>
<dbReference type="EMBL" id="JBHTEE010000001">
    <property type="protein sequence ID" value="MFC7602376.1"/>
    <property type="molecule type" value="Genomic_DNA"/>
</dbReference>
<evidence type="ECO:0000313" key="10">
    <source>
        <dbReference type="EMBL" id="MFC7602376.1"/>
    </source>
</evidence>
<dbReference type="InterPro" id="IPR023549">
    <property type="entry name" value="Subtilisin_inhibitor"/>
</dbReference>
<dbReference type="PRINTS" id="PR00294">
    <property type="entry name" value="SSBTLNINHBTR"/>
</dbReference>
<evidence type="ECO:0000256" key="2">
    <source>
        <dbReference type="ARBA" id="ARBA00010472"/>
    </source>
</evidence>
<sequence length="102" mass="10775">MGVPLGRDLSLTVAGRAGTRSVQLSCSPVFGTHPRAADACAALYPAQGDPARVSPTWMGCARVYDPTTASATGTWDGQYIQYRRTFSNACDMHAATGAVFDF</sequence>
<dbReference type="InterPro" id="IPR000691">
    <property type="entry name" value="Prot_inh_I16_SSI"/>
</dbReference>
<keyword evidence="6 8" id="KW-0722">Serine protease inhibitor</keyword>
<evidence type="ECO:0000313" key="11">
    <source>
        <dbReference type="Proteomes" id="UP001596514"/>
    </source>
</evidence>
<evidence type="ECO:0000256" key="3">
    <source>
        <dbReference type="ARBA" id="ARBA00011738"/>
    </source>
</evidence>
<gene>
    <name evidence="10" type="ORF">ACFQVD_19945</name>
</gene>
<name>A0ABW2T3Q5_9ACTN</name>
<dbReference type="Pfam" id="PF00720">
    <property type="entry name" value="SSI"/>
    <property type="match status" value="1"/>
</dbReference>
<evidence type="ECO:0000256" key="7">
    <source>
        <dbReference type="ARBA" id="ARBA00023157"/>
    </source>
</evidence>
<evidence type="ECO:0000256" key="1">
    <source>
        <dbReference type="ARBA" id="ARBA00004613"/>
    </source>
</evidence>
<evidence type="ECO:0000256" key="8">
    <source>
        <dbReference type="RuleBase" id="RU003471"/>
    </source>
</evidence>
<evidence type="ECO:0000256" key="5">
    <source>
        <dbReference type="ARBA" id="ARBA00022690"/>
    </source>
</evidence>
<comment type="subunit">
    <text evidence="3">Homodimer.</text>
</comment>
<dbReference type="SUPFAM" id="SSF55399">
    <property type="entry name" value="Subtilisin inhibitor"/>
    <property type="match status" value="1"/>
</dbReference>
<dbReference type="RefSeq" id="WP_343978512.1">
    <property type="nucleotide sequence ID" value="NZ_BAAAGK010000164.1"/>
</dbReference>
<keyword evidence="11" id="KW-1185">Reference proteome</keyword>
<dbReference type="Proteomes" id="UP001596514">
    <property type="component" value="Unassembled WGS sequence"/>
</dbReference>
<comment type="caution">
    <text evidence="10">The sequence shown here is derived from an EMBL/GenBank/DDBJ whole genome shotgun (WGS) entry which is preliminary data.</text>
</comment>